<dbReference type="Proteomes" id="UP000292120">
    <property type="component" value="Unassembled WGS sequence"/>
</dbReference>
<keyword evidence="2" id="KW-1185">Reference proteome</keyword>
<sequence>MLMPMIGKYQDMAHSTLMASRYVAHEATIRNPGSNNWKPENQLAQEVRRRFFSNSNAPIKTNDSAGNFAAHRNLAWTDGFGNPLITDIDRDVMVSFGPARRPTHGQAFSAGSDGAPFSIPGLSFNNFGLTRQGIYTANVSVSVANLPAHLRFTRPFDTLNLVITRSSSTLIDPWAAPDAFTVQRRLDNTVVHPGRALAFLNTPVDLLVRAADGDLIGLSSIRGPRLGGLDYWRDVVPPDRLR</sequence>
<proteinExistence type="predicted"/>
<dbReference type="AlphaFoldDB" id="A0A4Q9H2T3"/>
<name>A0A4Q9H2T3_9BURK</name>
<reference evidence="1 2" key="1">
    <citation type="submission" date="2019-02" db="EMBL/GenBank/DDBJ databases">
        <title>Aquabacterium sp. strain KMB7.</title>
        <authorList>
            <person name="Chen W.-M."/>
        </authorList>
    </citation>
    <scope>NUCLEOTIDE SEQUENCE [LARGE SCALE GENOMIC DNA]</scope>
    <source>
        <strain evidence="1 2">KMB7</strain>
    </source>
</reference>
<dbReference type="RefSeq" id="WP_130967154.1">
    <property type="nucleotide sequence ID" value="NZ_SIXI01000002.1"/>
</dbReference>
<dbReference type="OrthoDB" id="8908989at2"/>
<comment type="caution">
    <text evidence="1">The sequence shown here is derived from an EMBL/GenBank/DDBJ whole genome shotgun (WGS) entry which is preliminary data.</text>
</comment>
<evidence type="ECO:0000313" key="2">
    <source>
        <dbReference type="Proteomes" id="UP000292120"/>
    </source>
</evidence>
<gene>
    <name evidence="1" type="ORF">EYS42_07090</name>
</gene>
<dbReference type="EMBL" id="SIXI01000002">
    <property type="protein sequence ID" value="TBO32921.1"/>
    <property type="molecule type" value="Genomic_DNA"/>
</dbReference>
<protein>
    <submittedName>
        <fullName evidence="1">Uncharacterized protein</fullName>
    </submittedName>
</protein>
<evidence type="ECO:0000313" key="1">
    <source>
        <dbReference type="EMBL" id="TBO32921.1"/>
    </source>
</evidence>
<accession>A0A4Q9H2T3</accession>
<organism evidence="1 2">
    <name type="scientific">Aquabacterium lacunae</name>
    <dbReference type="NCBI Taxonomy" id="2528630"/>
    <lineage>
        <taxon>Bacteria</taxon>
        <taxon>Pseudomonadati</taxon>
        <taxon>Pseudomonadota</taxon>
        <taxon>Betaproteobacteria</taxon>
        <taxon>Burkholderiales</taxon>
        <taxon>Aquabacterium</taxon>
    </lineage>
</organism>